<organism evidence="6 7">
    <name type="scientific">Rhodopseudomonas palustris (strain DX-1)</name>
    <dbReference type="NCBI Taxonomy" id="652103"/>
    <lineage>
        <taxon>Bacteria</taxon>
        <taxon>Pseudomonadati</taxon>
        <taxon>Pseudomonadota</taxon>
        <taxon>Alphaproteobacteria</taxon>
        <taxon>Hyphomicrobiales</taxon>
        <taxon>Nitrobacteraceae</taxon>
        <taxon>Rhodopseudomonas</taxon>
    </lineage>
</organism>
<dbReference type="HOGENOM" id="CLU_080373_3_0_5"/>
<evidence type="ECO:0000313" key="6">
    <source>
        <dbReference type="EMBL" id="ADU46375.1"/>
    </source>
</evidence>
<comment type="subcellular location">
    <subcellularLocation>
        <location evidence="1">Cytoplasm</location>
        <location evidence="1">Cytosol</location>
    </subcellularLocation>
</comment>
<proteinExistence type="inferred from homology"/>
<dbReference type="AlphaFoldDB" id="E6VEX2"/>
<keyword evidence="3" id="KW-0963">Cytoplasm</keyword>
<sequence length="134" mass="14866">MAYPNTQLATQLYQRAAVTVPPLHAVIMLIDGTILSLRRSVLAAEQKRFEEGHAHLMRAVTILRGLSHHLDLNRGSAVGERLFTAYHALIMASLTSYGRPDAKARYDRIITGLTELRDAWRAVAAGPDRAPPQR</sequence>
<dbReference type="EMBL" id="CP002418">
    <property type="protein sequence ID" value="ADU46375.1"/>
    <property type="molecule type" value="Genomic_DNA"/>
</dbReference>
<evidence type="ECO:0000256" key="3">
    <source>
        <dbReference type="ARBA" id="ARBA00022490"/>
    </source>
</evidence>
<comment type="similarity">
    <text evidence="2">Belongs to the FliS family.</text>
</comment>
<evidence type="ECO:0000313" key="7">
    <source>
        <dbReference type="Proteomes" id="UP000001402"/>
    </source>
</evidence>
<dbReference type="Gene3D" id="1.20.120.340">
    <property type="entry name" value="Flagellar protein FliS"/>
    <property type="match status" value="1"/>
</dbReference>
<dbReference type="SUPFAM" id="SSF101116">
    <property type="entry name" value="Flagellar export chaperone FliS"/>
    <property type="match status" value="1"/>
</dbReference>
<dbReference type="CDD" id="cd16098">
    <property type="entry name" value="FliS"/>
    <property type="match status" value="1"/>
</dbReference>
<dbReference type="STRING" id="652103.Rpdx1_4832"/>
<accession>E6VEX2</accession>
<evidence type="ECO:0000256" key="2">
    <source>
        <dbReference type="ARBA" id="ARBA00008787"/>
    </source>
</evidence>
<keyword evidence="6" id="KW-0969">Cilium</keyword>
<dbReference type="InterPro" id="IPR003713">
    <property type="entry name" value="FliS"/>
</dbReference>
<keyword evidence="4" id="KW-1005">Bacterial flagellum biogenesis</keyword>
<protein>
    <submittedName>
        <fullName evidence="6">Putative flagellar protein FliS</fullName>
    </submittedName>
</protein>
<dbReference type="PANTHER" id="PTHR34773:SF1">
    <property type="entry name" value="FLAGELLAR SECRETION CHAPERONE FLIS"/>
    <property type="match status" value="1"/>
</dbReference>
<evidence type="ECO:0000256" key="5">
    <source>
        <dbReference type="ARBA" id="ARBA00023186"/>
    </source>
</evidence>
<gene>
    <name evidence="6" type="ordered locus">Rpdx1_4832</name>
</gene>
<dbReference type="InterPro" id="IPR036584">
    <property type="entry name" value="FliS_sf"/>
</dbReference>
<evidence type="ECO:0000256" key="4">
    <source>
        <dbReference type="ARBA" id="ARBA00022795"/>
    </source>
</evidence>
<keyword evidence="5" id="KW-0143">Chaperone</keyword>
<dbReference type="KEGG" id="rpx:Rpdx1_4832"/>
<dbReference type="BioCyc" id="RPAL652103:RPDX1_RS23895-MONOMER"/>
<name>E6VEX2_RHOPX</name>
<dbReference type="GO" id="GO:0071973">
    <property type="term" value="P:bacterial-type flagellum-dependent cell motility"/>
    <property type="evidence" value="ECO:0007669"/>
    <property type="project" value="TreeGrafter"/>
</dbReference>
<dbReference type="PANTHER" id="PTHR34773">
    <property type="entry name" value="FLAGELLAR SECRETION CHAPERONE FLIS"/>
    <property type="match status" value="1"/>
</dbReference>
<keyword evidence="6" id="KW-0282">Flagellum</keyword>
<dbReference type="eggNOG" id="COG1516">
    <property type="taxonomic scope" value="Bacteria"/>
</dbReference>
<dbReference type="OrthoDB" id="7677889at2"/>
<reference evidence="6" key="1">
    <citation type="submission" date="2010-12" db="EMBL/GenBank/DDBJ databases">
        <title>Complete sequence of Rhodopseudomonas palustris DX-1.</title>
        <authorList>
            <consortium name="US DOE Joint Genome Institute"/>
            <person name="Lucas S."/>
            <person name="Copeland A."/>
            <person name="Lapidus A."/>
            <person name="Cheng J.-F."/>
            <person name="Goodwin L."/>
            <person name="Pitluck S."/>
            <person name="Misra M."/>
            <person name="Chertkov O."/>
            <person name="Detter J.C."/>
            <person name="Han C."/>
            <person name="Tapia R."/>
            <person name="Land M."/>
            <person name="Hauser L."/>
            <person name="Kyrpides N."/>
            <person name="Ivanova N."/>
            <person name="Ovchinnikova G."/>
            <person name="Logan B."/>
            <person name="Oda Y."/>
            <person name="Harwood C."/>
            <person name="Woyke T."/>
        </authorList>
    </citation>
    <scope>NUCLEOTIDE SEQUENCE [LARGE SCALE GENOMIC DNA]</scope>
    <source>
        <strain evidence="6">DX-1</strain>
    </source>
</reference>
<dbReference type="GO" id="GO:0005829">
    <property type="term" value="C:cytosol"/>
    <property type="evidence" value="ECO:0007669"/>
    <property type="project" value="UniProtKB-SubCell"/>
</dbReference>
<dbReference type="Pfam" id="PF02561">
    <property type="entry name" value="FliS"/>
    <property type="match status" value="1"/>
</dbReference>
<keyword evidence="6" id="KW-0966">Cell projection</keyword>
<dbReference type="Proteomes" id="UP000001402">
    <property type="component" value="Chromosome"/>
</dbReference>
<dbReference type="GO" id="GO:0044780">
    <property type="term" value="P:bacterial-type flagellum assembly"/>
    <property type="evidence" value="ECO:0007669"/>
    <property type="project" value="InterPro"/>
</dbReference>
<evidence type="ECO:0000256" key="1">
    <source>
        <dbReference type="ARBA" id="ARBA00004514"/>
    </source>
</evidence>